<reference evidence="2 3" key="1">
    <citation type="journal article" date="2019" name="Int. J. Syst. Evol. Microbiol.">
        <title>The Global Catalogue of Microorganisms (GCM) 10K type strain sequencing project: providing services to taxonomists for standard genome sequencing and annotation.</title>
        <authorList>
            <consortium name="The Broad Institute Genomics Platform"/>
            <consortium name="The Broad Institute Genome Sequencing Center for Infectious Disease"/>
            <person name="Wu L."/>
            <person name="Ma J."/>
        </authorList>
    </citation>
    <scope>NUCLEOTIDE SEQUENCE [LARGE SCALE GENOMIC DNA]</scope>
    <source>
        <strain evidence="2 3">JCM 6886</strain>
    </source>
</reference>
<dbReference type="InterPro" id="IPR010982">
    <property type="entry name" value="Lambda_DNA-bd_dom_sf"/>
</dbReference>
<sequence>MTEQTWHKKTKKLLKQKKITMSELGEKLGFAQSSISMKLIGKRETSLDEAINIAAILGVSLSELINEDEKLLIDDDEQTIIETYRNLTAPEKSLFLKLVAAFKTE</sequence>
<dbReference type="CDD" id="cd00093">
    <property type="entry name" value="HTH_XRE"/>
    <property type="match status" value="1"/>
</dbReference>
<dbReference type="Proteomes" id="UP001501476">
    <property type="component" value="Unassembled WGS sequence"/>
</dbReference>
<dbReference type="SUPFAM" id="SSF47413">
    <property type="entry name" value="lambda repressor-like DNA-binding domains"/>
    <property type="match status" value="1"/>
</dbReference>
<proteinExistence type="predicted"/>
<feature type="domain" description="HTH cro/C1-type" evidence="1">
    <location>
        <begin position="11"/>
        <end position="64"/>
    </location>
</feature>
<name>A0ABN0U0Q5_9GAMM</name>
<protein>
    <recommendedName>
        <fullName evidence="1">HTH cro/C1-type domain-containing protein</fullName>
    </recommendedName>
</protein>
<dbReference type="RefSeq" id="WP_286304230.1">
    <property type="nucleotide sequence ID" value="NZ_AP027741.1"/>
</dbReference>
<dbReference type="Gene3D" id="1.10.260.40">
    <property type="entry name" value="lambda repressor-like DNA-binding domains"/>
    <property type="match status" value="1"/>
</dbReference>
<keyword evidence="3" id="KW-1185">Reference proteome</keyword>
<evidence type="ECO:0000313" key="2">
    <source>
        <dbReference type="EMBL" id="GAA0235014.1"/>
    </source>
</evidence>
<evidence type="ECO:0000313" key="3">
    <source>
        <dbReference type="Proteomes" id="UP001501476"/>
    </source>
</evidence>
<dbReference type="PROSITE" id="PS50943">
    <property type="entry name" value="HTH_CROC1"/>
    <property type="match status" value="1"/>
</dbReference>
<dbReference type="EMBL" id="BAAADG010000018">
    <property type="protein sequence ID" value="GAA0235014.1"/>
    <property type="molecule type" value="Genomic_DNA"/>
</dbReference>
<dbReference type="SMART" id="SM00530">
    <property type="entry name" value="HTH_XRE"/>
    <property type="match status" value="1"/>
</dbReference>
<evidence type="ECO:0000259" key="1">
    <source>
        <dbReference type="PROSITE" id="PS50943"/>
    </source>
</evidence>
<comment type="caution">
    <text evidence="2">The sequence shown here is derived from an EMBL/GenBank/DDBJ whole genome shotgun (WGS) entry which is preliminary data.</text>
</comment>
<dbReference type="Pfam" id="PF01381">
    <property type="entry name" value="HTH_3"/>
    <property type="match status" value="1"/>
</dbReference>
<organism evidence="2 3">
    <name type="scientific">Methylophaga marina</name>
    <dbReference type="NCBI Taxonomy" id="45495"/>
    <lineage>
        <taxon>Bacteria</taxon>
        <taxon>Pseudomonadati</taxon>
        <taxon>Pseudomonadota</taxon>
        <taxon>Gammaproteobacteria</taxon>
        <taxon>Thiotrichales</taxon>
        <taxon>Piscirickettsiaceae</taxon>
        <taxon>Methylophaga</taxon>
    </lineage>
</organism>
<accession>A0ABN0U0Q5</accession>
<gene>
    <name evidence="2" type="ORF">GCM10008964_27980</name>
</gene>
<dbReference type="InterPro" id="IPR001387">
    <property type="entry name" value="Cro/C1-type_HTH"/>
</dbReference>